<feature type="transmembrane region" description="Helical" evidence="1">
    <location>
        <begin position="57"/>
        <end position="77"/>
    </location>
</feature>
<proteinExistence type="predicted"/>
<keyword evidence="1" id="KW-1133">Transmembrane helix</keyword>
<evidence type="ECO:0000313" key="2">
    <source>
        <dbReference type="EMBL" id="MPC93180.1"/>
    </source>
</evidence>
<dbReference type="AlphaFoldDB" id="A0A5B7J8V2"/>
<evidence type="ECO:0000256" key="1">
    <source>
        <dbReference type="SAM" id="Phobius"/>
    </source>
</evidence>
<dbReference type="Proteomes" id="UP000324222">
    <property type="component" value="Unassembled WGS sequence"/>
</dbReference>
<evidence type="ECO:0008006" key="4">
    <source>
        <dbReference type="Google" id="ProtNLM"/>
    </source>
</evidence>
<comment type="caution">
    <text evidence="2">The sequence shown here is derived from an EMBL/GenBank/DDBJ whole genome shotgun (WGS) entry which is preliminary data.</text>
</comment>
<name>A0A5B7J8V2_PORTR</name>
<protein>
    <recommendedName>
        <fullName evidence="4">Transmembrane protein</fullName>
    </recommendedName>
</protein>
<reference evidence="2 3" key="1">
    <citation type="submission" date="2019-05" db="EMBL/GenBank/DDBJ databases">
        <title>Another draft genome of Portunus trituberculatus and its Hox gene families provides insights of decapod evolution.</title>
        <authorList>
            <person name="Jeong J.-H."/>
            <person name="Song I."/>
            <person name="Kim S."/>
            <person name="Choi T."/>
            <person name="Kim D."/>
            <person name="Ryu S."/>
            <person name="Kim W."/>
        </authorList>
    </citation>
    <scope>NUCLEOTIDE SEQUENCE [LARGE SCALE GENOMIC DNA]</scope>
    <source>
        <tissue evidence="2">Muscle</tissue>
    </source>
</reference>
<evidence type="ECO:0000313" key="3">
    <source>
        <dbReference type="Proteomes" id="UP000324222"/>
    </source>
</evidence>
<sequence>MIPGTIPTSLHAMLQSSQNDHHTCRRLRRLASISNFTCLALARRELLLLLLLLDAELLLFVVAAVVVVVLMMVVVVVW</sequence>
<gene>
    <name evidence="2" type="ORF">E2C01_088302</name>
</gene>
<accession>A0A5B7J8V2</accession>
<keyword evidence="3" id="KW-1185">Reference proteome</keyword>
<dbReference type="EMBL" id="VSRR010093933">
    <property type="protein sequence ID" value="MPC93180.1"/>
    <property type="molecule type" value="Genomic_DNA"/>
</dbReference>
<organism evidence="2 3">
    <name type="scientific">Portunus trituberculatus</name>
    <name type="common">Swimming crab</name>
    <name type="synonym">Neptunus trituberculatus</name>
    <dbReference type="NCBI Taxonomy" id="210409"/>
    <lineage>
        <taxon>Eukaryota</taxon>
        <taxon>Metazoa</taxon>
        <taxon>Ecdysozoa</taxon>
        <taxon>Arthropoda</taxon>
        <taxon>Crustacea</taxon>
        <taxon>Multicrustacea</taxon>
        <taxon>Malacostraca</taxon>
        <taxon>Eumalacostraca</taxon>
        <taxon>Eucarida</taxon>
        <taxon>Decapoda</taxon>
        <taxon>Pleocyemata</taxon>
        <taxon>Brachyura</taxon>
        <taxon>Eubrachyura</taxon>
        <taxon>Portunoidea</taxon>
        <taxon>Portunidae</taxon>
        <taxon>Portuninae</taxon>
        <taxon>Portunus</taxon>
    </lineage>
</organism>
<keyword evidence="1" id="KW-0812">Transmembrane</keyword>
<keyword evidence="1" id="KW-0472">Membrane</keyword>